<dbReference type="InterPro" id="IPR025711">
    <property type="entry name" value="PepSY"/>
</dbReference>
<accession>A0ABY4H290</accession>
<name>A0ABY4H290_9BACI</name>
<sequence>MSTKKIMRIVASLGVLVLLIVLIWQVVQSVTAAEPLSKNEAAKQVEDQYNGTIVQVDESKKSFVITIELDTGKYKVVVGKQTGEISNMERLTANHPEQNKQEIKKKVNQKYKGEVISITERSEGEQTFFDVIVRGENGQTTLTLSETGEVTEEQTVPMEEPANDKKEDANTRITKEQAREIAKNQVEGTIEDVEYEEEDGQFFYLVDIERDDDLEATVSINAITGEVIGTGWED</sequence>
<gene>
    <name evidence="2" type="ORF">MUO14_04860</name>
</gene>
<evidence type="ECO:0000313" key="2">
    <source>
        <dbReference type="EMBL" id="UOQ94296.1"/>
    </source>
</evidence>
<dbReference type="EMBL" id="CP095074">
    <property type="protein sequence ID" value="UOQ94296.1"/>
    <property type="molecule type" value="Genomic_DNA"/>
</dbReference>
<feature type="domain" description="PepSY" evidence="1">
    <location>
        <begin position="172"/>
        <end position="229"/>
    </location>
</feature>
<proteinExistence type="predicted"/>
<evidence type="ECO:0000313" key="3">
    <source>
        <dbReference type="Proteomes" id="UP000831880"/>
    </source>
</evidence>
<dbReference type="Proteomes" id="UP000831880">
    <property type="component" value="Chromosome"/>
</dbReference>
<dbReference type="Gene3D" id="3.10.450.40">
    <property type="match status" value="1"/>
</dbReference>
<evidence type="ECO:0000259" key="1">
    <source>
        <dbReference type="Pfam" id="PF03413"/>
    </source>
</evidence>
<dbReference type="Pfam" id="PF03413">
    <property type="entry name" value="PepSY"/>
    <property type="match status" value="1"/>
</dbReference>
<protein>
    <submittedName>
        <fullName evidence="2">PepSY domain-containing protein</fullName>
    </submittedName>
</protein>
<organism evidence="2 3">
    <name type="scientific">Halobacillus shinanisalinarum</name>
    <dbReference type="NCBI Taxonomy" id="2932258"/>
    <lineage>
        <taxon>Bacteria</taxon>
        <taxon>Bacillati</taxon>
        <taxon>Bacillota</taxon>
        <taxon>Bacilli</taxon>
        <taxon>Bacillales</taxon>
        <taxon>Bacillaceae</taxon>
        <taxon>Halobacillus</taxon>
    </lineage>
</organism>
<dbReference type="RefSeq" id="WP_244753950.1">
    <property type="nucleotide sequence ID" value="NZ_CP095074.1"/>
</dbReference>
<keyword evidence="3" id="KW-1185">Reference proteome</keyword>
<reference evidence="2 3" key="1">
    <citation type="submission" date="2022-04" db="EMBL/GenBank/DDBJ databases">
        <title>Halobacillus sp. isolated from saltern.</title>
        <authorList>
            <person name="Won M."/>
            <person name="Lee C.-M."/>
            <person name="Woen H.-Y."/>
            <person name="Kwon S.-W."/>
        </authorList>
    </citation>
    <scope>NUCLEOTIDE SEQUENCE [LARGE SCALE GENOMIC DNA]</scope>
    <source>
        <strain evidence="2 3">SSTM10-2</strain>
    </source>
</reference>